<evidence type="ECO:0000256" key="6">
    <source>
        <dbReference type="ARBA" id="ARBA00022691"/>
    </source>
</evidence>
<dbReference type="GO" id="GO:0004748">
    <property type="term" value="F:ribonucleoside-diphosphate reductase activity, thioredoxin disulfide as acceptor"/>
    <property type="evidence" value="ECO:0007669"/>
    <property type="project" value="TreeGrafter"/>
</dbReference>
<keyword evidence="14" id="KW-1185">Reference proteome</keyword>
<gene>
    <name evidence="13" type="ORF">APT65_00080</name>
</gene>
<dbReference type="SFLD" id="SFLDG01063">
    <property type="entry name" value="activating_enzymes__group_1"/>
    <property type="match status" value="1"/>
</dbReference>
<keyword evidence="9" id="KW-0408">Iron</keyword>
<evidence type="ECO:0000256" key="3">
    <source>
        <dbReference type="ARBA" id="ARBA00009777"/>
    </source>
</evidence>
<dbReference type="PIRSF" id="PIRSF000368">
    <property type="entry name" value="NrdG"/>
    <property type="match status" value="1"/>
</dbReference>
<evidence type="ECO:0000256" key="1">
    <source>
        <dbReference type="ARBA" id="ARBA00001966"/>
    </source>
</evidence>
<dbReference type="GO" id="GO:0046872">
    <property type="term" value="F:metal ion binding"/>
    <property type="evidence" value="ECO:0007669"/>
    <property type="project" value="UniProtKB-KW"/>
</dbReference>
<evidence type="ECO:0000256" key="5">
    <source>
        <dbReference type="ARBA" id="ARBA00022485"/>
    </source>
</evidence>
<proteinExistence type="inferred from homology"/>
<comment type="similarity">
    <text evidence="3">Belongs to the organic radical-activating enzymes family.</text>
</comment>
<dbReference type="Gene3D" id="3.20.20.70">
    <property type="entry name" value="Aldolase class I"/>
    <property type="match status" value="1"/>
</dbReference>
<evidence type="ECO:0000256" key="11">
    <source>
        <dbReference type="ARBA" id="ARBA00033436"/>
    </source>
</evidence>
<reference evidence="13" key="1">
    <citation type="submission" date="2022-09" db="EMBL/GenBank/DDBJ databases">
        <authorList>
            <person name="Cebeci A."/>
            <person name="Ture M."/>
            <person name="Alemdag M."/>
            <person name="Altinok I."/>
        </authorList>
    </citation>
    <scope>NUCLEOTIDE SEQUENCE</scope>
</reference>
<accession>A0A9E8GAQ8</accession>
<dbReference type="InterPro" id="IPR013785">
    <property type="entry name" value="Aldolase_TIM"/>
</dbReference>
<evidence type="ECO:0000256" key="9">
    <source>
        <dbReference type="ARBA" id="ARBA00023004"/>
    </source>
</evidence>
<dbReference type="SFLD" id="SFLDF00299">
    <property type="entry name" value="anaerobic_ribonucleoside-triph"/>
    <property type="match status" value="1"/>
</dbReference>
<dbReference type="InterPro" id="IPR007197">
    <property type="entry name" value="rSAM"/>
</dbReference>
<comment type="function">
    <text evidence="2">Activation of anaerobic ribonucleoside-triphosphate reductase under anaerobic conditions by generation of an organic free radical, using S-adenosylmethionine and reduced flavodoxin as cosubstrates to produce 5'-deoxy-adenosine.</text>
</comment>
<evidence type="ECO:0000256" key="8">
    <source>
        <dbReference type="ARBA" id="ARBA00023002"/>
    </source>
</evidence>
<protein>
    <recommendedName>
        <fullName evidence="4">Anaerobic ribonucleoside-triphosphate reductase-activating protein</fullName>
    </recommendedName>
    <alternativeName>
        <fullName evidence="11">Class III anaerobic ribonucleotide reductase small component</fullName>
    </alternativeName>
</protein>
<evidence type="ECO:0000313" key="13">
    <source>
        <dbReference type="EMBL" id="UZV39683.1"/>
    </source>
</evidence>
<dbReference type="InterPro" id="IPR034457">
    <property type="entry name" value="Organic_radical-activating"/>
</dbReference>
<keyword evidence="7" id="KW-0479">Metal-binding</keyword>
<evidence type="ECO:0000313" key="14">
    <source>
        <dbReference type="Proteomes" id="UP001163735"/>
    </source>
</evidence>
<keyword evidence="5" id="KW-0004">4Fe-4S</keyword>
<keyword evidence="8 13" id="KW-0560">Oxidoreductase</keyword>
<evidence type="ECO:0000256" key="4">
    <source>
        <dbReference type="ARBA" id="ARBA00014281"/>
    </source>
</evidence>
<dbReference type="NCBIfam" id="TIGR02491">
    <property type="entry name" value="NrdG"/>
    <property type="match status" value="1"/>
</dbReference>
<dbReference type="GO" id="GO:0051539">
    <property type="term" value="F:4 iron, 4 sulfur cluster binding"/>
    <property type="evidence" value="ECO:0007669"/>
    <property type="project" value="UniProtKB-KW"/>
</dbReference>
<dbReference type="Proteomes" id="UP001163735">
    <property type="component" value="Segment"/>
</dbReference>
<dbReference type="PROSITE" id="PS01087">
    <property type="entry name" value="RADICAL_ACTIVATING"/>
    <property type="match status" value="1"/>
</dbReference>
<evidence type="ECO:0000256" key="12">
    <source>
        <dbReference type="ARBA" id="ARBA00047365"/>
    </source>
</evidence>
<comment type="catalytic activity">
    <reaction evidence="12">
        <text>glycyl-[protein] + reduced [flavodoxin] + S-adenosyl-L-methionine = glycin-2-yl radical-[protein] + semiquinone [flavodoxin] + 5'-deoxyadenosine + L-methionine + H(+)</text>
        <dbReference type="Rhea" id="RHEA:61976"/>
        <dbReference type="Rhea" id="RHEA-COMP:10622"/>
        <dbReference type="Rhea" id="RHEA-COMP:14480"/>
        <dbReference type="Rhea" id="RHEA-COMP:15993"/>
        <dbReference type="Rhea" id="RHEA-COMP:15994"/>
        <dbReference type="ChEBI" id="CHEBI:15378"/>
        <dbReference type="ChEBI" id="CHEBI:17319"/>
        <dbReference type="ChEBI" id="CHEBI:29947"/>
        <dbReference type="ChEBI" id="CHEBI:32722"/>
        <dbReference type="ChEBI" id="CHEBI:57618"/>
        <dbReference type="ChEBI" id="CHEBI:57844"/>
        <dbReference type="ChEBI" id="CHEBI:59789"/>
        <dbReference type="ChEBI" id="CHEBI:140311"/>
    </reaction>
</comment>
<dbReference type="InterPro" id="IPR012837">
    <property type="entry name" value="NrdG"/>
</dbReference>
<dbReference type="SUPFAM" id="SSF102114">
    <property type="entry name" value="Radical SAM enzymes"/>
    <property type="match status" value="1"/>
</dbReference>
<dbReference type="EMBL" id="OP491958">
    <property type="protein sequence ID" value="UZV39683.1"/>
    <property type="molecule type" value="Genomic_DNA"/>
</dbReference>
<dbReference type="PANTHER" id="PTHR30352">
    <property type="entry name" value="PYRUVATE FORMATE-LYASE-ACTIVATING ENZYME"/>
    <property type="match status" value="1"/>
</dbReference>
<keyword evidence="10" id="KW-0411">Iron-sulfur</keyword>
<name>A0A9E8GAQ8_9CAUD</name>
<dbReference type="PANTHER" id="PTHR30352:SF2">
    <property type="entry name" value="ANAEROBIC RIBONUCLEOSIDE-TRIPHOSPHATE REDUCTASE-ACTIVATING PROTEIN"/>
    <property type="match status" value="1"/>
</dbReference>
<dbReference type="SFLD" id="SFLDG01066">
    <property type="entry name" value="organic_radical-activating_enz"/>
    <property type="match status" value="1"/>
</dbReference>
<keyword evidence="6" id="KW-0949">S-adenosyl-L-methionine</keyword>
<comment type="cofactor">
    <cofactor evidence="1">
        <name>[4Fe-4S] cluster</name>
        <dbReference type="ChEBI" id="CHEBI:49883"/>
    </cofactor>
</comment>
<evidence type="ECO:0000256" key="10">
    <source>
        <dbReference type="ARBA" id="ARBA00023014"/>
    </source>
</evidence>
<dbReference type="Pfam" id="PF13353">
    <property type="entry name" value="Fer4_12"/>
    <property type="match status" value="1"/>
</dbReference>
<dbReference type="SFLD" id="SFLDS00029">
    <property type="entry name" value="Radical_SAM"/>
    <property type="match status" value="1"/>
</dbReference>
<sequence>MELNYQRIVNHDMVNGEGLRVTLFVSGCEHACRGCYNQSTWNPNNGFEFTNKEVDKIIALLDPPHISGLSLSGGDPLLGQNLPAIHRLIKRVRSVYGDTKTIWMWTGYQYSELDPIRKMIADLTDVVIDGKFIKELHDPSLQWRGSSNQIIYKIERAHDEVICHSE</sequence>
<evidence type="ECO:0000256" key="2">
    <source>
        <dbReference type="ARBA" id="ARBA00003852"/>
    </source>
</evidence>
<evidence type="ECO:0000256" key="7">
    <source>
        <dbReference type="ARBA" id="ARBA00022723"/>
    </source>
</evidence>
<dbReference type="InterPro" id="IPR001989">
    <property type="entry name" value="Radical_activat_CS"/>
</dbReference>
<dbReference type="GO" id="GO:0043365">
    <property type="term" value="F:[formate-C-acetyltransferase]-activating enzyme activity"/>
    <property type="evidence" value="ECO:0007669"/>
    <property type="project" value="InterPro"/>
</dbReference>
<dbReference type="InterPro" id="IPR058240">
    <property type="entry name" value="rSAM_sf"/>
</dbReference>
<organism evidence="13 14">
    <name type="scientific">Aeromonas phage APT65</name>
    <dbReference type="NCBI Taxonomy" id="2982914"/>
    <lineage>
        <taxon>Viruses</taxon>
        <taxon>Duplodnaviria</taxon>
        <taxon>Heunggongvirae</taxon>
        <taxon>Uroviricota</taxon>
        <taxon>Caudoviricetes</taxon>
        <taxon>Aquaneticvirus</taxon>
        <taxon>Aquaneticvirus ApT65</taxon>
    </lineage>
</organism>